<dbReference type="Proteomes" id="UP000017118">
    <property type="component" value="Chromosome"/>
</dbReference>
<evidence type="ECO:0000256" key="2">
    <source>
        <dbReference type="SAM" id="MobiDB-lite"/>
    </source>
</evidence>
<proteinExistence type="predicted"/>
<dbReference type="AlphaFoldDB" id="U5MUR7"/>
<keyword evidence="1" id="KW-0175">Coiled coil</keyword>
<feature type="region of interest" description="Disordered" evidence="2">
    <location>
        <begin position="506"/>
        <end position="547"/>
    </location>
</feature>
<dbReference type="KEGG" id="csb:CLSA_c35580"/>
<dbReference type="PATRIC" id="fig|1345695.10.peg.2999"/>
<dbReference type="EMBL" id="CP006721">
    <property type="protein sequence ID" value="AGX44519.1"/>
    <property type="molecule type" value="Genomic_DNA"/>
</dbReference>
<feature type="compositionally biased region" description="Low complexity" evidence="2">
    <location>
        <begin position="536"/>
        <end position="547"/>
    </location>
</feature>
<evidence type="ECO:0000256" key="1">
    <source>
        <dbReference type="SAM" id="Coils"/>
    </source>
</evidence>
<feature type="compositionally biased region" description="Basic and acidic residues" evidence="2">
    <location>
        <begin position="526"/>
        <end position="535"/>
    </location>
</feature>
<name>U5MUR7_CLOSA</name>
<reference evidence="3 4" key="1">
    <citation type="journal article" date="2013" name="Genome Announc.">
        <title>Complete Genome Sequence of the Solvent Producer Clostridium saccharobutylicum NCP262 (DSM 13864).</title>
        <authorList>
            <person name="Poehlein A."/>
            <person name="Hartwich K."/>
            <person name="Krabben P."/>
            <person name="Ehrenreich A."/>
            <person name="Liebl W."/>
            <person name="Durre P."/>
            <person name="Gottschalk G."/>
            <person name="Daniel R."/>
        </authorList>
    </citation>
    <scope>NUCLEOTIDE SEQUENCE [LARGE SCALE GENOMIC DNA]</scope>
    <source>
        <strain evidence="3">DSM 13864</strain>
    </source>
</reference>
<feature type="coiled-coil region" evidence="1">
    <location>
        <begin position="472"/>
        <end position="501"/>
    </location>
</feature>
<dbReference type="RefSeq" id="WP_022747927.1">
    <property type="nucleotide sequence ID" value="NC_022571.1"/>
</dbReference>
<sequence>MYLNYNNENKGIREVLLNLPDIEKYERELVRKDYIFYKGRCIVPIDKVYEDKALLGQNWEINDNCDYKPTQDIRNKVKPLLKKQARWMFGVKPTLKLKCDNKHDKEKCEDLRRFIEDVLEYNSFWQSTKKAFLEATIKKRVLLRVEANPNSPLVIKYESIENFYYKEKNGKLLKVVFFEEDEENVFEECDSEKNYYIHTYYYKFDENIKERQAWYKKETYKNTELQENLTIEIDTGFSTIPCWLIKNSGELNDSFGESDLDELIDIQTQYNKTISDVRDAIRFQMYGSEAVIDGDEDDVNKFVVAPGALHAVKTRDELLESGKQAQIQRLEYNMGNNTAVEAYLDRAEADMNFTMDMPKISDLNSIASAKAIGYLYNDLIARCEDKWNDWTPAFIGLFEFIKEVGVTCYPQIYDKSWNKLRYTTLFEHNYPLPSDTDEKKTLAISEVNSGVRSHQSYIKDYCDAEDAKEEWNEILEEKVQIYDAENAANQNNNDYENLKTNLEHIGSSKNKEVTSNDDNDSINSENIKKNNDSSKENISNNKNIKDN</sequence>
<dbReference type="Pfam" id="PF05133">
    <property type="entry name" value="SPP1_portal"/>
    <property type="match status" value="1"/>
</dbReference>
<dbReference type="GeneID" id="55475882"/>
<protein>
    <submittedName>
        <fullName evidence="3">Phage portal protein</fullName>
    </submittedName>
</protein>
<organism evidence="3 4">
    <name type="scientific">Clostridium saccharobutylicum DSM 13864</name>
    <dbReference type="NCBI Taxonomy" id="1345695"/>
    <lineage>
        <taxon>Bacteria</taxon>
        <taxon>Bacillati</taxon>
        <taxon>Bacillota</taxon>
        <taxon>Clostridia</taxon>
        <taxon>Eubacteriales</taxon>
        <taxon>Clostridiaceae</taxon>
        <taxon>Clostridium</taxon>
    </lineage>
</organism>
<evidence type="ECO:0000313" key="4">
    <source>
        <dbReference type="Proteomes" id="UP000017118"/>
    </source>
</evidence>
<dbReference type="HOGENOM" id="CLU_555181_0_0_9"/>
<gene>
    <name evidence="3" type="ORF">CLSA_c35580</name>
</gene>
<keyword evidence="4" id="KW-1185">Reference proteome</keyword>
<dbReference type="eggNOG" id="ENOG5033IEQ">
    <property type="taxonomic scope" value="Bacteria"/>
</dbReference>
<evidence type="ECO:0000313" key="3">
    <source>
        <dbReference type="EMBL" id="AGX44519.1"/>
    </source>
</evidence>
<accession>U5MUR7</accession>
<dbReference type="InterPro" id="IPR021145">
    <property type="entry name" value="Portal_protein_SPP1_Gp6-like"/>
</dbReference>
<dbReference type="OrthoDB" id="1879519at2"/>